<feature type="compositionally biased region" description="Basic and acidic residues" evidence="1">
    <location>
        <begin position="118"/>
        <end position="128"/>
    </location>
</feature>
<gene>
    <name evidence="2" type="ORF">OMW55_04820</name>
</gene>
<sequence>MLNRRLRDPVFARAEARALKTGIAALEAELVHSALAALGEQGESDWLDDLGPMPGGPGAAKRQAPADLPGTAFPMSADDAMLMLSRYWRKQERQAAGRVRAERAGQGRTRTRAAGSRRNVEVVKEPRDHAADVTRLAEHLAQFGARVLAGEE</sequence>
<comment type="caution">
    <text evidence="2">The sequence shown here is derived from an EMBL/GenBank/DDBJ whole genome shotgun (WGS) entry which is preliminary data.</text>
</comment>
<protein>
    <submittedName>
        <fullName evidence="2">Uncharacterized protein</fullName>
    </submittedName>
</protein>
<feature type="region of interest" description="Disordered" evidence="1">
    <location>
        <begin position="96"/>
        <end position="128"/>
    </location>
</feature>
<keyword evidence="3" id="KW-1185">Reference proteome</keyword>
<feature type="compositionally biased region" description="Low complexity" evidence="1">
    <location>
        <begin position="106"/>
        <end position="117"/>
    </location>
</feature>
<name>A0ABT3JDP4_9SPHN</name>
<dbReference type="EMBL" id="JAPDOB010000001">
    <property type="protein sequence ID" value="MCW3797129.1"/>
    <property type="molecule type" value="Genomic_DNA"/>
</dbReference>
<organism evidence="2 3">
    <name type="scientific">Sphingomonas arvum</name>
    <dbReference type="NCBI Taxonomy" id="2992113"/>
    <lineage>
        <taxon>Bacteria</taxon>
        <taxon>Pseudomonadati</taxon>
        <taxon>Pseudomonadota</taxon>
        <taxon>Alphaproteobacteria</taxon>
        <taxon>Sphingomonadales</taxon>
        <taxon>Sphingomonadaceae</taxon>
        <taxon>Sphingomonas</taxon>
    </lineage>
</organism>
<reference evidence="2 3" key="1">
    <citation type="submission" date="2022-10" db="EMBL/GenBank/DDBJ databases">
        <title>Sphingomonas sp.</title>
        <authorList>
            <person name="Jin C."/>
        </authorList>
    </citation>
    <scope>NUCLEOTIDE SEQUENCE [LARGE SCALE GENOMIC DNA]</scope>
    <source>
        <strain evidence="2 3">BN140010</strain>
    </source>
</reference>
<evidence type="ECO:0000256" key="1">
    <source>
        <dbReference type="SAM" id="MobiDB-lite"/>
    </source>
</evidence>
<dbReference type="RefSeq" id="WP_264881243.1">
    <property type="nucleotide sequence ID" value="NZ_JAPDOB010000001.1"/>
</dbReference>
<proteinExistence type="predicted"/>
<evidence type="ECO:0000313" key="3">
    <source>
        <dbReference type="Proteomes" id="UP001526246"/>
    </source>
</evidence>
<dbReference type="Proteomes" id="UP001526246">
    <property type="component" value="Unassembled WGS sequence"/>
</dbReference>
<evidence type="ECO:0000313" key="2">
    <source>
        <dbReference type="EMBL" id="MCW3797129.1"/>
    </source>
</evidence>
<accession>A0ABT3JDP4</accession>
<feature type="compositionally biased region" description="Basic and acidic residues" evidence="1">
    <location>
        <begin position="96"/>
        <end position="105"/>
    </location>
</feature>